<keyword evidence="4" id="KW-1015">Disulfide bond</keyword>
<dbReference type="PANTHER" id="PTHR23301">
    <property type="entry name" value="CHITIN BINDING PERITROPHIN-A"/>
    <property type="match status" value="1"/>
</dbReference>
<feature type="signal peptide" evidence="6">
    <location>
        <begin position="1"/>
        <end position="16"/>
    </location>
</feature>
<dbReference type="AlphaFoldDB" id="Q16VK3"/>
<evidence type="ECO:0000256" key="2">
    <source>
        <dbReference type="ARBA" id="ARBA00022729"/>
    </source>
</evidence>
<dbReference type="InterPro" id="IPR036508">
    <property type="entry name" value="Chitin-bd_dom_sf"/>
</dbReference>
<organism evidence="8 9">
    <name type="scientific">Aedes aegypti</name>
    <name type="common">Yellowfever mosquito</name>
    <name type="synonym">Culex aegypti</name>
    <dbReference type="NCBI Taxonomy" id="7159"/>
    <lineage>
        <taxon>Eukaryota</taxon>
        <taxon>Metazoa</taxon>
        <taxon>Ecdysozoa</taxon>
        <taxon>Arthropoda</taxon>
        <taxon>Hexapoda</taxon>
        <taxon>Insecta</taxon>
        <taxon>Pterygota</taxon>
        <taxon>Neoptera</taxon>
        <taxon>Endopterygota</taxon>
        <taxon>Diptera</taxon>
        <taxon>Nematocera</taxon>
        <taxon>Culicoidea</taxon>
        <taxon>Culicidae</taxon>
        <taxon>Culicinae</taxon>
        <taxon>Aedini</taxon>
        <taxon>Aedes</taxon>
        <taxon>Stegomyia</taxon>
    </lineage>
</organism>
<feature type="domain" description="Chitin-binding type-2" evidence="7">
    <location>
        <begin position="27"/>
        <end position="87"/>
    </location>
</feature>
<evidence type="ECO:0000256" key="5">
    <source>
        <dbReference type="ARBA" id="ARBA00023180"/>
    </source>
</evidence>
<dbReference type="SMART" id="SM00494">
    <property type="entry name" value="ChtBD2"/>
    <property type="match status" value="1"/>
</dbReference>
<dbReference type="EMBL" id="CH477589">
    <property type="protein sequence ID" value="EAT38593.1"/>
    <property type="molecule type" value="Genomic_DNA"/>
</dbReference>
<dbReference type="PROSITE" id="PS50940">
    <property type="entry name" value="CHIT_BIND_II"/>
    <property type="match status" value="1"/>
</dbReference>
<keyword evidence="1" id="KW-0147">Chitin-binding</keyword>
<dbReference type="PANTHER" id="PTHR23301:SF0">
    <property type="entry name" value="CHITIN-BINDING TYPE-2 DOMAIN-CONTAINING PROTEIN-RELATED"/>
    <property type="match status" value="1"/>
</dbReference>
<evidence type="ECO:0000313" key="9">
    <source>
        <dbReference type="Proteomes" id="UP000682892"/>
    </source>
</evidence>
<dbReference type="SUPFAM" id="SSF57625">
    <property type="entry name" value="Invertebrate chitin-binding proteins"/>
    <property type="match status" value="1"/>
</dbReference>
<proteinExistence type="predicted"/>
<dbReference type="GO" id="GO:0008061">
    <property type="term" value="F:chitin binding"/>
    <property type="evidence" value="ECO:0007669"/>
    <property type="project" value="UniProtKB-KW"/>
</dbReference>
<evidence type="ECO:0000313" key="8">
    <source>
        <dbReference type="EMBL" id="EAT38593.1"/>
    </source>
</evidence>
<evidence type="ECO:0000256" key="1">
    <source>
        <dbReference type="ARBA" id="ARBA00022669"/>
    </source>
</evidence>
<dbReference type="Proteomes" id="UP000682892">
    <property type="component" value="Chromosome 1"/>
</dbReference>
<protein>
    <submittedName>
        <fullName evidence="8">AAEL009540-PA</fullName>
    </submittedName>
</protein>
<evidence type="ECO:0000256" key="6">
    <source>
        <dbReference type="SAM" id="SignalP"/>
    </source>
</evidence>
<feature type="chain" id="PRO_5014307482" evidence="6">
    <location>
        <begin position="17"/>
        <end position="129"/>
    </location>
</feature>
<dbReference type="PaxDb" id="7159-AAEL009540-PA"/>
<dbReference type="OMA" id="EWNREIN"/>
<name>Q16VK3_AEDAE</name>
<accession>Q16VK3</accession>
<dbReference type="InterPro" id="IPR002557">
    <property type="entry name" value="Chitin-bd_dom"/>
</dbReference>
<keyword evidence="3" id="KW-0677">Repeat</keyword>
<reference evidence="8" key="1">
    <citation type="submission" date="2005-10" db="EMBL/GenBank/DDBJ databases">
        <authorList>
            <person name="Loftus B.J."/>
            <person name="Nene V.M."/>
            <person name="Hannick L.I."/>
            <person name="Bidwell S."/>
            <person name="Haas B."/>
            <person name="Amedeo P."/>
            <person name="Orvis J."/>
            <person name="Wortman J.R."/>
            <person name="White O.R."/>
            <person name="Salzberg S."/>
            <person name="Shumway M."/>
            <person name="Koo H."/>
            <person name="Zhao Y."/>
            <person name="Holmes M."/>
            <person name="Miller J."/>
            <person name="Schatz M."/>
            <person name="Pop M."/>
            <person name="Pai G."/>
            <person name="Utterback T."/>
            <person name="Rogers Y.-H."/>
            <person name="Kravitz S."/>
            <person name="Fraser C.M."/>
        </authorList>
    </citation>
    <scope>NUCLEOTIDE SEQUENCE</scope>
    <source>
        <strain evidence="8">Liverpool</strain>
    </source>
</reference>
<evidence type="ECO:0000259" key="7">
    <source>
        <dbReference type="PROSITE" id="PS50940"/>
    </source>
</evidence>
<dbReference type="HOGENOM" id="CLU_1950552_0_0_1"/>
<keyword evidence="2 6" id="KW-0732">Signal</keyword>
<reference evidence="8" key="2">
    <citation type="journal article" date="2007" name="Science">
        <title>Genome sequence of Aedes aegypti, a major arbovirus vector.</title>
        <authorList>
            <person name="Nene V."/>
            <person name="Wortman J.R."/>
            <person name="Lawson D."/>
            <person name="Haas B."/>
            <person name="Kodira C."/>
            <person name="Tu Z.J."/>
            <person name="Loftus B."/>
            <person name="Xi Z."/>
            <person name="Megy K."/>
            <person name="Grabherr M."/>
            <person name="Ren Q."/>
            <person name="Zdobnov E.M."/>
            <person name="Lobo N.F."/>
            <person name="Campbell K.S."/>
            <person name="Brown S.E."/>
            <person name="Bonaldo M.F."/>
            <person name="Zhu J."/>
            <person name="Sinkins S.P."/>
            <person name="Hogenkamp D.G."/>
            <person name="Amedeo P."/>
            <person name="Arensburger P."/>
            <person name="Atkinson P.W."/>
            <person name="Bidwell S."/>
            <person name="Biedler J."/>
            <person name="Birney E."/>
            <person name="Bruggner R.V."/>
            <person name="Costas J."/>
            <person name="Coy M.R."/>
            <person name="Crabtree J."/>
            <person name="Crawford M."/>
            <person name="Debruyn B."/>
            <person name="Decaprio D."/>
            <person name="Eiglmeier K."/>
            <person name="Eisenstadt E."/>
            <person name="El-Dorry H."/>
            <person name="Gelbart W.M."/>
            <person name="Gomes S.L."/>
            <person name="Hammond M."/>
            <person name="Hannick L.I."/>
            <person name="Hogan J.R."/>
            <person name="Holmes M.H."/>
            <person name="Jaffe D."/>
            <person name="Johnston J.S."/>
            <person name="Kennedy R.C."/>
            <person name="Koo H."/>
            <person name="Kravitz S."/>
            <person name="Kriventseva E.V."/>
            <person name="Kulp D."/>
            <person name="Labutti K."/>
            <person name="Lee E."/>
            <person name="Li S."/>
            <person name="Lovin D.D."/>
            <person name="Mao C."/>
            <person name="Mauceli E."/>
            <person name="Menck C.F."/>
            <person name="Miller J.R."/>
            <person name="Montgomery P."/>
            <person name="Mori A."/>
            <person name="Nascimento A.L."/>
            <person name="Naveira H.F."/>
            <person name="Nusbaum C."/>
            <person name="O'leary S."/>
            <person name="Orvis J."/>
            <person name="Pertea M."/>
            <person name="Quesneville H."/>
            <person name="Reidenbach K.R."/>
            <person name="Rogers Y.H."/>
            <person name="Roth C.W."/>
            <person name="Schneider J.R."/>
            <person name="Schatz M."/>
            <person name="Shumway M."/>
            <person name="Stanke M."/>
            <person name="Stinson E.O."/>
            <person name="Tubio J.M."/>
            <person name="Vanzee J.P."/>
            <person name="Verjovski-Almeida S."/>
            <person name="Werner D."/>
            <person name="White O."/>
            <person name="Wyder S."/>
            <person name="Zeng Q."/>
            <person name="Zhao Q."/>
            <person name="Zhao Y."/>
            <person name="Hill C.A."/>
            <person name="Raikhel A.S."/>
            <person name="Soares M.B."/>
            <person name="Knudson D.L."/>
            <person name="Lee N.H."/>
            <person name="Galagan J."/>
            <person name="Salzberg S.L."/>
            <person name="Paulsen I.T."/>
            <person name="Dimopoulos G."/>
            <person name="Collins F.H."/>
            <person name="Birren B."/>
            <person name="Fraser-Liggett C.M."/>
            <person name="Severson D.W."/>
        </authorList>
    </citation>
    <scope>NUCLEOTIDE SEQUENCE [LARGE SCALE GENOMIC DNA]</scope>
    <source>
        <strain evidence="8">Liverpool</strain>
    </source>
</reference>
<dbReference type="Gene3D" id="2.170.140.10">
    <property type="entry name" value="Chitin binding domain"/>
    <property type="match status" value="1"/>
</dbReference>
<evidence type="ECO:0000256" key="4">
    <source>
        <dbReference type="ARBA" id="ARBA00023157"/>
    </source>
</evidence>
<evidence type="ECO:0000256" key="3">
    <source>
        <dbReference type="ARBA" id="ARBA00022737"/>
    </source>
</evidence>
<dbReference type="GO" id="GO:0005576">
    <property type="term" value="C:extracellular region"/>
    <property type="evidence" value="ECO:0007669"/>
    <property type="project" value="InterPro"/>
</dbReference>
<sequence>MKFLFAIALSFAAVAALPIYPIKVYPDPRCPRYDNPHSLIILPHLIDCSKFVTCVSGLGFEMRCPEGLEFSPLEKVCNYPQIAQCRRDQAVPYDPTVSRTTLSRFFLTRAAFVPSEHTTLEPVTVEGSI</sequence>
<dbReference type="Pfam" id="PF01607">
    <property type="entry name" value="CBM_14"/>
    <property type="match status" value="1"/>
</dbReference>
<dbReference type="PhylomeDB" id="Q16VK3"/>
<reference evidence="8" key="3">
    <citation type="submission" date="2012-09" db="EMBL/GenBank/DDBJ databases">
        <authorList>
            <consortium name="VectorBase"/>
        </authorList>
    </citation>
    <scope>NUCLEOTIDE SEQUENCE</scope>
    <source>
        <strain evidence="8">Liverpool</strain>
    </source>
</reference>
<gene>
    <name evidence="8" type="ORF">AaeL_AAEL009540</name>
</gene>
<dbReference type="InterPro" id="IPR051940">
    <property type="entry name" value="Chitin_bind-dev_reg"/>
</dbReference>
<dbReference type="STRING" id="7159.Q16VK3"/>
<keyword evidence="5" id="KW-0325">Glycoprotein</keyword>